<dbReference type="Gene3D" id="3.60.21.10">
    <property type="match status" value="1"/>
</dbReference>
<dbReference type="CDD" id="cd08164">
    <property type="entry name" value="MPP_Ted1"/>
    <property type="match status" value="1"/>
</dbReference>
<reference evidence="2 3" key="1">
    <citation type="submission" date="2020-07" db="EMBL/GenBank/DDBJ databases">
        <title>The yeast mating-type switching endonuclease HO is a domesticated member of an unorthodox homing genetic element family.</title>
        <authorList>
            <person name="Coughlan A.Y."/>
            <person name="Lombardi L."/>
            <person name="Braun-Galleani S."/>
            <person name="Martos A.R."/>
            <person name="Galeote V."/>
            <person name="Bigey F."/>
            <person name="Dequin S."/>
            <person name="Byrne K.P."/>
            <person name="Wolfe K.H."/>
        </authorList>
    </citation>
    <scope>NUCLEOTIDE SEQUENCE [LARGE SCALE GENOMIC DNA]</scope>
    <source>
        <strain evidence="2 3">NRRL Y-6702</strain>
    </source>
</reference>
<proteinExistence type="predicted"/>
<dbReference type="Proteomes" id="UP000509704">
    <property type="component" value="Chromosome 6"/>
</dbReference>
<dbReference type="SUPFAM" id="SSF56300">
    <property type="entry name" value="Metallo-dependent phosphatases"/>
    <property type="match status" value="1"/>
</dbReference>
<name>A0A7H9B5N2_ZYGMR</name>
<dbReference type="AlphaFoldDB" id="A0A7H9B5N2"/>
<organism evidence="2 3">
    <name type="scientific">Zygotorulaspora mrakii</name>
    <name type="common">Zygosaccharomyces mrakii</name>
    <dbReference type="NCBI Taxonomy" id="42260"/>
    <lineage>
        <taxon>Eukaryota</taxon>
        <taxon>Fungi</taxon>
        <taxon>Dikarya</taxon>
        <taxon>Ascomycota</taxon>
        <taxon>Saccharomycotina</taxon>
        <taxon>Saccharomycetes</taxon>
        <taxon>Saccharomycetales</taxon>
        <taxon>Saccharomycetaceae</taxon>
        <taxon>Zygotorulaspora</taxon>
    </lineage>
</organism>
<keyword evidence="1" id="KW-0472">Membrane</keyword>
<dbReference type="GO" id="GO:0016020">
    <property type="term" value="C:membrane"/>
    <property type="evidence" value="ECO:0007669"/>
    <property type="project" value="GOC"/>
</dbReference>
<dbReference type="RefSeq" id="XP_037145563.1">
    <property type="nucleotide sequence ID" value="XM_037289668.1"/>
</dbReference>
<dbReference type="OrthoDB" id="9984693at2759"/>
<sequence length="481" mass="55825">MVSKSIFKKIAIFGTFLAIVTNIYTATYPSVHPSKCSWKCTQNDDDIAVDLLSSWEKVVYYSKRYLFDVKEQLLPGKPDEETTKNDDPADIHLMAFGDPQIKGIFSNTPYITRLDIFGNDFFLGHIASTMRRRLHPSHIAVMGDLFSSQWIGDSEFYNRTSRYMSRIFGRDISSLEQIKSEHHDKDGQYQVDWESWGKKLDKIRATEKPWDLGFHHENVYSWDPQNEDSLFINITGNHDIGYSGDVTYQHLSRFHELFGSDNYWIEYDTDTDHPWRIVVLDSLLLEGPGLQNEFIDVTWEFLYQLFERRFKGSTVLLTHVPLYKEEGICSDGPETRFYPEVYEPEPYKSKLLRSHNHLSEEVTKRVLNLIFDNNKPGIILTGHDHVGCETYYNKNSTSGDWKASKKIESPGELLSVQEITVKAMMGEFHGNTGLVTGHFNKKTGLWEWYFSLCPFTIQHVWWISKVSALLTGLLWSIYILL</sequence>
<evidence type="ECO:0000256" key="1">
    <source>
        <dbReference type="ARBA" id="ARBA00023136"/>
    </source>
</evidence>
<dbReference type="InterPro" id="IPR033308">
    <property type="entry name" value="PGAP5/Cdc1/Ted1"/>
</dbReference>
<dbReference type="EMBL" id="CP058609">
    <property type="protein sequence ID" value="QLG73837.1"/>
    <property type="molecule type" value="Genomic_DNA"/>
</dbReference>
<evidence type="ECO:0000313" key="3">
    <source>
        <dbReference type="Proteomes" id="UP000509704"/>
    </source>
</evidence>
<dbReference type="InterPro" id="IPR029052">
    <property type="entry name" value="Metallo-depent_PP-like"/>
</dbReference>
<protein>
    <recommendedName>
        <fullName evidence="4">Calcineurin-like phosphoesterase domain-containing protein</fullName>
    </recommendedName>
</protein>
<dbReference type="KEGG" id="zmk:HG535_0F03480"/>
<dbReference type="InterPro" id="IPR033307">
    <property type="entry name" value="Ted1_MPase_dom"/>
</dbReference>
<evidence type="ECO:0000313" key="2">
    <source>
        <dbReference type="EMBL" id="QLG73837.1"/>
    </source>
</evidence>
<accession>A0A7H9B5N2</accession>
<dbReference type="PANTHER" id="PTHR13315">
    <property type="entry name" value="METALLO PHOSPHOESTERASE RELATED"/>
    <property type="match status" value="1"/>
</dbReference>
<gene>
    <name evidence="2" type="ORF">HG535_0F03480</name>
</gene>
<dbReference type="GO" id="GO:0006506">
    <property type="term" value="P:GPI anchor biosynthetic process"/>
    <property type="evidence" value="ECO:0007669"/>
    <property type="project" value="InterPro"/>
</dbReference>
<evidence type="ECO:0008006" key="4">
    <source>
        <dbReference type="Google" id="ProtNLM"/>
    </source>
</evidence>
<keyword evidence="3" id="KW-1185">Reference proteome</keyword>
<dbReference type="GeneID" id="59237596"/>
<dbReference type="PANTHER" id="PTHR13315:SF1">
    <property type="entry name" value="PROTEIN TED1"/>
    <property type="match status" value="1"/>
</dbReference>
<dbReference type="GO" id="GO:0005783">
    <property type="term" value="C:endoplasmic reticulum"/>
    <property type="evidence" value="ECO:0007669"/>
    <property type="project" value="TreeGrafter"/>
</dbReference>